<evidence type="ECO:0000313" key="3">
    <source>
        <dbReference type="Proteomes" id="UP000220527"/>
    </source>
</evidence>
<dbReference type="AlphaFoldDB" id="A0A2A6RJC9"/>
<evidence type="ECO:0000313" key="2">
    <source>
        <dbReference type="EMBL" id="PDW02995.1"/>
    </source>
</evidence>
<sequence length="130" mass="14073">MFVNLFGWLLAIAAAATSVAMIVMGGRWQRIEAAAYAGERRPWWFIIIAVLLIGLYLAALFSFIAGPKTWAGWLLIILIPVGWGLKAALVVFNPQGRQAVSAIAGDANWVRVGLARLPIAVVLALLAWFA</sequence>
<evidence type="ECO:0000256" key="1">
    <source>
        <dbReference type="SAM" id="Phobius"/>
    </source>
</evidence>
<organism evidence="2 3">
    <name type="scientific">Candidatus Viridilinea mediisalina</name>
    <dbReference type="NCBI Taxonomy" id="2024553"/>
    <lineage>
        <taxon>Bacteria</taxon>
        <taxon>Bacillati</taxon>
        <taxon>Chloroflexota</taxon>
        <taxon>Chloroflexia</taxon>
        <taxon>Chloroflexales</taxon>
        <taxon>Chloroflexineae</taxon>
        <taxon>Oscillochloridaceae</taxon>
        <taxon>Candidatus Viridilinea</taxon>
    </lineage>
</organism>
<dbReference type="Proteomes" id="UP000220527">
    <property type="component" value="Unassembled WGS sequence"/>
</dbReference>
<feature type="transmembrane region" description="Helical" evidence="1">
    <location>
        <begin position="70"/>
        <end position="92"/>
    </location>
</feature>
<protein>
    <submittedName>
        <fullName evidence="2">Uncharacterized protein</fullName>
    </submittedName>
</protein>
<proteinExistence type="predicted"/>
<keyword evidence="1" id="KW-0812">Transmembrane</keyword>
<comment type="caution">
    <text evidence="2">The sequence shown here is derived from an EMBL/GenBank/DDBJ whole genome shotgun (WGS) entry which is preliminary data.</text>
</comment>
<name>A0A2A6RJC9_9CHLR</name>
<feature type="transmembrane region" description="Helical" evidence="1">
    <location>
        <begin position="113"/>
        <end position="129"/>
    </location>
</feature>
<feature type="transmembrane region" description="Helical" evidence="1">
    <location>
        <begin position="43"/>
        <end position="64"/>
    </location>
</feature>
<gene>
    <name evidence="2" type="ORF">CJ255_11030</name>
</gene>
<reference evidence="3" key="1">
    <citation type="submission" date="2017-08" db="EMBL/GenBank/DDBJ databases">
        <authorList>
            <person name="Grouzdev D.S."/>
            <person name="Gaisin V.A."/>
            <person name="Rysina M.S."/>
            <person name="Gorlenko V.M."/>
        </authorList>
    </citation>
    <scope>NUCLEOTIDE SEQUENCE [LARGE SCALE GENOMIC DNA]</scope>
    <source>
        <strain evidence="3">Kir15-3F</strain>
    </source>
</reference>
<accession>A0A2A6RJC9</accession>
<dbReference type="OrthoDB" id="159701at2"/>
<keyword evidence="1" id="KW-1133">Transmembrane helix</keyword>
<feature type="transmembrane region" description="Helical" evidence="1">
    <location>
        <begin position="6"/>
        <end position="23"/>
    </location>
</feature>
<keyword evidence="3" id="KW-1185">Reference proteome</keyword>
<dbReference type="EMBL" id="NQWI01000044">
    <property type="protein sequence ID" value="PDW02995.1"/>
    <property type="molecule type" value="Genomic_DNA"/>
</dbReference>
<dbReference type="RefSeq" id="WP_097644159.1">
    <property type="nucleotide sequence ID" value="NZ_NQWI01000044.1"/>
</dbReference>
<keyword evidence="1" id="KW-0472">Membrane</keyword>